<keyword evidence="1" id="KW-0812">Transmembrane</keyword>
<comment type="caution">
    <text evidence="2">The sequence shown here is derived from an EMBL/GenBank/DDBJ whole genome shotgun (WGS) entry which is preliminary data.</text>
</comment>
<dbReference type="AlphaFoldDB" id="A0A0W1ST38"/>
<keyword evidence="3" id="KW-1185">Reference proteome</keyword>
<sequence>MRYSVGVFSPNVSNRHTDNARLCHVDYTMSLLLELLGSIFSGAIEIFVLDEALDPKTAKRKLWVARLAVASIVVVSAAVVWTVTSPLRWVGAVVGLLAVVYGVSTELRYR</sequence>
<proteinExistence type="predicted"/>
<evidence type="ECO:0000313" key="3">
    <source>
        <dbReference type="Proteomes" id="UP000053157"/>
    </source>
</evidence>
<keyword evidence="1" id="KW-1133">Transmembrane helix</keyword>
<protein>
    <submittedName>
        <fullName evidence="2">Uncharacterized protein</fullName>
    </submittedName>
</protein>
<dbReference type="Proteomes" id="UP000053157">
    <property type="component" value="Unassembled WGS sequence"/>
</dbReference>
<feature type="transmembrane region" description="Helical" evidence="1">
    <location>
        <begin position="31"/>
        <end position="50"/>
    </location>
</feature>
<keyword evidence="1" id="KW-0472">Membrane</keyword>
<name>A0A0W1ST38_9EURY</name>
<gene>
    <name evidence="2" type="ORF">AUR66_09710</name>
</gene>
<organism evidence="2 3">
    <name type="scientific">Haloferax profundi</name>
    <dbReference type="NCBI Taxonomy" id="1544718"/>
    <lineage>
        <taxon>Archaea</taxon>
        <taxon>Methanobacteriati</taxon>
        <taxon>Methanobacteriota</taxon>
        <taxon>Stenosarchaea group</taxon>
        <taxon>Halobacteria</taxon>
        <taxon>Halobacteriales</taxon>
        <taxon>Haloferacaceae</taxon>
        <taxon>Haloferax</taxon>
    </lineage>
</organism>
<accession>A0A0W1ST38</accession>
<evidence type="ECO:0000313" key="2">
    <source>
        <dbReference type="EMBL" id="KTG29593.1"/>
    </source>
</evidence>
<reference evidence="2 3" key="1">
    <citation type="submission" date="2015-12" db="EMBL/GenBank/DDBJ databases">
        <title>Haloferax profundi sp. nov. isolated from the Discovery deep brine-seawater interface in the Red Sea.</title>
        <authorList>
            <person name="Zhang G."/>
            <person name="Stingl U."/>
            <person name="Rashid M."/>
        </authorList>
    </citation>
    <scope>NUCLEOTIDE SEQUENCE [LARGE SCALE GENOMIC DNA]</scope>
    <source>
        <strain evidence="2 3">SB29</strain>
    </source>
</reference>
<feature type="transmembrane region" description="Helical" evidence="1">
    <location>
        <begin position="62"/>
        <end position="81"/>
    </location>
</feature>
<dbReference type="EMBL" id="LOPV01000095">
    <property type="protein sequence ID" value="KTG29593.1"/>
    <property type="molecule type" value="Genomic_DNA"/>
</dbReference>
<feature type="transmembrane region" description="Helical" evidence="1">
    <location>
        <begin position="87"/>
        <end position="104"/>
    </location>
</feature>
<evidence type="ECO:0000256" key="1">
    <source>
        <dbReference type="SAM" id="Phobius"/>
    </source>
</evidence>